<dbReference type="GO" id="GO:0008757">
    <property type="term" value="F:S-adenosylmethionine-dependent methyltransferase activity"/>
    <property type="evidence" value="ECO:0007669"/>
    <property type="project" value="InterPro"/>
</dbReference>
<comment type="caution">
    <text evidence="2">The sequence shown here is derived from an EMBL/GenBank/DDBJ whole genome shotgun (WGS) entry which is preliminary data.</text>
</comment>
<dbReference type="InterPro" id="IPR029063">
    <property type="entry name" value="SAM-dependent_MTases_sf"/>
</dbReference>
<keyword evidence="2" id="KW-0808">Transferase</keyword>
<reference evidence="2 3" key="1">
    <citation type="submission" date="2018-11" db="EMBL/GenBank/DDBJ databases">
        <title>Sequencing the genomes of 1000 actinobacteria strains.</title>
        <authorList>
            <person name="Klenk H.-P."/>
        </authorList>
    </citation>
    <scope>NUCLEOTIDE SEQUENCE [LARGE SCALE GENOMIC DNA]</scope>
    <source>
        <strain evidence="2 3">DSM 11294</strain>
    </source>
</reference>
<dbReference type="EMBL" id="RKHK01000001">
    <property type="protein sequence ID" value="ROR71936.1"/>
    <property type="molecule type" value="Genomic_DNA"/>
</dbReference>
<dbReference type="PANTHER" id="PTHR43591:SF99">
    <property type="entry name" value="OS06G0646000 PROTEIN"/>
    <property type="match status" value="1"/>
</dbReference>
<dbReference type="OrthoDB" id="21342at2"/>
<organism evidence="2 3">
    <name type="scientific">Bogoriella caseilytica</name>
    <dbReference type="NCBI Taxonomy" id="56055"/>
    <lineage>
        <taxon>Bacteria</taxon>
        <taxon>Bacillati</taxon>
        <taxon>Actinomycetota</taxon>
        <taxon>Actinomycetes</taxon>
        <taxon>Micrococcales</taxon>
        <taxon>Bogoriellaceae</taxon>
        <taxon>Bogoriella</taxon>
    </lineage>
</organism>
<accession>A0A3N2B9J6</accession>
<evidence type="ECO:0000259" key="1">
    <source>
        <dbReference type="Pfam" id="PF08241"/>
    </source>
</evidence>
<dbReference type="InterPro" id="IPR013216">
    <property type="entry name" value="Methyltransf_11"/>
</dbReference>
<feature type="domain" description="Methyltransferase type 11" evidence="1">
    <location>
        <begin position="38"/>
        <end position="131"/>
    </location>
</feature>
<keyword evidence="2" id="KW-0489">Methyltransferase</keyword>
<dbReference type="RefSeq" id="WP_123302585.1">
    <property type="nucleotide sequence ID" value="NZ_RKHK01000001.1"/>
</dbReference>
<dbReference type="Proteomes" id="UP000280668">
    <property type="component" value="Unassembled WGS sequence"/>
</dbReference>
<keyword evidence="3" id="KW-1185">Reference proteome</keyword>
<dbReference type="CDD" id="cd02440">
    <property type="entry name" value="AdoMet_MTases"/>
    <property type="match status" value="1"/>
</dbReference>
<gene>
    <name evidence="2" type="ORF">EDD31_0275</name>
</gene>
<dbReference type="Pfam" id="PF08241">
    <property type="entry name" value="Methyltransf_11"/>
    <property type="match status" value="1"/>
</dbReference>
<evidence type="ECO:0000313" key="3">
    <source>
        <dbReference type="Proteomes" id="UP000280668"/>
    </source>
</evidence>
<proteinExistence type="predicted"/>
<evidence type="ECO:0000313" key="2">
    <source>
        <dbReference type="EMBL" id="ROR71936.1"/>
    </source>
</evidence>
<dbReference type="AlphaFoldDB" id="A0A3N2B9J6"/>
<sequence length="254" mass="26810">MSAADFWSLGDYAVIGDLWAQQGQDLIEALDPAGQDVVDLATGTGVTAIAAARAGARVTGVDITPALLQEAERRAQAARVAVTWVQADVEDLPLEPASADLVTSTVGLIFADPARALPQAWRLLRPGAELVMTSWSADGAFGSIRQALAGYFPEAPAPWHETPGSIRATVRECLGEVGVAVQERAFTMVVPSAEDLIALMEEHSAPIIVARSQLGEAWATAREQLLAAISASGERENGSLRLPVNYLVSTISRD</sequence>
<dbReference type="PANTHER" id="PTHR43591">
    <property type="entry name" value="METHYLTRANSFERASE"/>
    <property type="match status" value="1"/>
</dbReference>
<dbReference type="Gene3D" id="3.40.50.150">
    <property type="entry name" value="Vaccinia Virus protein VP39"/>
    <property type="match status" value="1"/>
</dbReference>
<dbReference type="GO" id="GO:0032259">
    <property type="term" value="P:methylation"/>
    <property type="evidence" value="ECO:0007669"/>
    <property type="project" value="UniProtKB-KW"/>
</dbReference>
<protein>
    <submittedName>
        <fullName evidence="2">Methyltransferase family protein</fullName>
    </submittedName>
</protein>
<name>A0A3N2B9J6_9MICO</name>
<dbReference type="SUPFAM" id="SSF53335">
    <property type="entry name" value="S-adenosyl-L-methionine-dependent methyltransferases"/>
    <property type="match status" value="1"/>
</dbReference>